<evidence type="ECO:0000313" key="1">
    <source>
        <dbReference type="EMBL" id="KAJ7032875.1"/>
    </source>
</evidence>
<dbReference type="AlphaFoldDB" id="A0AAD6SUG8"/>
<proteinExistence type="predicted"/>
<organism evidence="1 2">
    <name type="scientific">Mycena alexandri</name>
    <dbReference type="NCBI Taxonomy" id="1745969"/>
    <lineage>
        <taxon>Eukaryota</taxon>
        <taxon>Fungi</taxon>
        <taxon>Dikarya</taxon>
        <taxon>Basidiomycota</taxon>
        <taxon>Agaricomycotina</taxon>
        <taxon>Agaricomycetes</taxon>
        <taxon>Agaricomycetidae</taxon>
        <taxon>Agaricales</taxon>
        <taxon>Marasmiineae</taxon>
        <taxon>Mycenaceae</taxon>
        <taxon>Mycena</taxon>
    </lineage>
</organism>
<sequence>MVSSLPQSPRGETRTIHNLPPEVLSKIFHSMTSDEAWVRPRMTQAPLLVCNISSHWRETALASPELWENLVVTFRDPSRVAWRMDMAKAWLARAKTRKISLWIFFFHMISANPIGEIIAPLENQISVLQLTSAPIGCLQSLFDLPERSLPLLRRLIIAFPPPHFSWARKASVDTQIFPHLEDFSISAGWSVLSVQCLPIQWAQLTTLRVEKAVMPLSVLCAILARCISLASCYLTIQTKTESHPPPPKNVTALTHLRLLSLQLTQGFDYFLGHFSLPKVSTVLVGTNPMTTLSPVAHTLHTALASSTLRRLATSMYVEPSMLLFLLEGSPNLRELRMYYDAEVIRALTLTSQSAQLIQHVSSLTIVLGAGGGTASAVSQIAQMVSMRWFRSQDLGRLRKLTLCTPKGHTEADSAGWDVALGPLETAFARGLELQVRSGNDLSFEEGDLALETED</sequence>
<accession>A0AAD6SUG8</accession>
<reference evidence="1" key="1">
    <citation type="submission" date="2023-03" db="EMBL/GenBank/DDBJ databases">
        <title>Massive genome expansion in bonnet fungi (Mycena s.s.) driven by repeated elements and novel gene families across ecological guilds.</title>
        <authorList>
            <consortium name="Lawrence Berkeley National Laboratory"/>
            <person name="Harder C.B."/>
            <person name="Miyauchi S."/>
            <person name="Viragh M."/>
            <person name="Kuo A."/>
            <person name="Thoen E."/>
            <person name="Andreopoulos B."/>
            <person name="Lu D."/>
            <person name="Skrede I."/>
            <person name="Drula E."/>
            <person name="Henrissat B."/>
            <person name="Morin E."/>
            <person name="Kohler A."/>
            <person name="Barry K."/>
            <person name="LaButti K."/>
            <person name="Morin E."/>
            <person name="Salamov A."/>
            <person name="Lipzen A."/>
            <person name="Mereny Z."/>
            <person name="Hegedus B."/>
            <person name="Baldrian P."/>
            <person name="Stursova M."/>
            <person name="Weitz H."/>
            <person name="Taylor A."/>
            <person name="Grigoriev I.V."/>
            <person name="Nagy L.G."/>
            <person name="Martin F."/>
            <person name="Kauserud H."/>
        </authorList>
    </citation>
    <scope>NUCLEOTIDE SEQUENCE</scope>
    <source>
        <strain evidence="1">CBHHK200</strain>
    </source>
</reference>
<protein>
    <recommendedName>
        <fullName evidence="3">F-box domain-containing protein</fullName>
    </recommendedName>
</protein>
<keyword evidence="2" id="KW-1185">Reference proteome</keyword>
<evidence type="ECO:0008006" key="3">
    <source>
        <dbReference type="Google" id="ProtNLM"/>
    </source>
</evidence>
<comment type="caution">
    <text evidence="1">The sequence shown here is derived from an EMBL/GenBank/DDBJ whole genome shotgun (WGS) entry which is preliminary data.</text>
</comment>
<name>A0AAD6SUG8_9AGAR</name>
<dbReference type="EMBL" id="JARJCM010000069">
    <property type="protein sequence ID" value="KAJ7032875.1"/>
    <property type="molecule type" value="Genomic_DNA"/>
</dbReference>
<evidence type="ECO:0000313" key="2">
    <source>
        <dbReference type="Proteomes" id="UP001218188"/>
    </source>
</evidence>
<dbReference type="Gene3D" id="3.80.10.10">
    <property type="entry name" value="Ribonuclease Inhibitor"/>
    <property type="match status" value="1"/>
</dbReference>
<dbReference type="InterPro" id="IPR032675">
    <property type="entry name" value="LRR_dom_sf"/>
</dbReference>
<dbReference type="Proteomes" id="UP001218188">
    <property type="component" value="Unassembled WGS sequence"/>
</dbReference>
<gene>
    <name evidence="1" type="ORF">C8F04DRAFT_1106038</name>
</gene>